<feature type="transmembrane region" description="Helical" evidence="6">
    <location>
        <begin position="214"/>
        <end position="236"/>
    </location>
</feature>
<dbReference type="OrthoDB" id="9812094at2"/>
<dbReference type="InterPro" id="IPR022791">
    <property type="entry name" value="L-PG_synthase/AglD"/>
</dbReference>
<keyword evidence="4 6" id="KW-1133">Transmembrane helix</keyword>
<feature type="transmembrane region" description="Helical" evidence="6">
    <location>
        <begin position="7"/>
        <end position="26"/>
    </location>
</feature>
<feature type="transmembrane region" description="Helical" evidence="6">
    <location>
        <begin position="162"/>
        <end position="182"/>
    </location>
</feature>
<keyword evidence="3 6" id="KW-0812">Transmembrane</keyword>
<feature type="transmembrane region" description="Helical" evidence="6">
    <location>
        <begin position="46"/>
        <end position="65"/>
    </location>
</feature>
<comment type="subcellular location">
    <subcellularLocation>
        <location evidence="1">Cell membrane</location>
        <topology evidence="1">Multi-pass membrane protein</topology>
    </subcellularLocation>
</comment>
<accession>A0A0A2MHV5</accession>
<dbReference type="STRING" id="1121898.GCA_000422725_02231"/>
<proteinExistence type="predicted"/>
<dbReference type="Proteomes" id="UP000030111">
    <property type="component" value="Unassembled WGS sequence"/>
</dbReference>
<dbReference type="NCBIfam" id="TIGR00374">
    <property type="entry name" value="flippase-like domain"/>
    <property type="match status" value="1"/>
</dbReference>
<organism evidence="7 8">
    <name type="scientific">Flavobacterium subsaxonicum WB 4.1-42 = DSM 21790</name>
    <dbReference type="NCBI Taxonomy" id="1121898"/>
    <lineage>
        <taxon>Bacteria</taxon>
        <taxon>Pseudomonadati</taxon>
        <taxon>Bacteroidota</taxon>
        <taxon>Flavobacteriia</taxon>
        <taxon>Flavobacteriales</taxon>
        <taxon>Flavobacteriaceae</taxon>
        <taxon>Flavobacterium</taxon>
    </lineage>
</organism>
<keyword evidence="8" id="KW-1185">Reference proteome</keyword>
<dbReference type="PANTHER" id="PTHR39087:SF2">
    <property type="entry name" value="UPF0104 MEMBRANE PROTEIN MJ1595"/>
    <property type="match status" value="1"/>
</dbReference>
<feature type="transmembrane region" description="Helical" evidence="6">
    <location>
        <begin position="242"/>
        <end position="260"/>
    </location>
</feature>
<evidence type="ECO:0000313" key="7">
    <source>
        <dbReference type="EMBL" id="KGO91151.1"/>
    </source>
</evidence>
<evidence type="ECO:0000256" key="6">
    <source>
        <dbReference type="SAM" id="Phobius"/>
    </source>
</evidence>
<evidence type="ECO:0000256" key="4">
    <source>
        <dbReference type="ARBA" id="ARBA00022989"/>
    </source>
</evidence>
<keyword evidence="2" id="KW-1003">Cell membrane</keyword>
<evidence type="ECO:0000256" key="3">
    <source>
        <dbReference type="ARBA" id="ARBA00022692"/>
    </source>
</evidence>
<dbReference type="EMBL" id="JRLY01000024">
    <property type="protein sequence ID" value="KGO91151.1"/>
    <property type="molecule type" value="Genomic_DNA"/>
</dbReference>
<dbReference type="AlphaFoldDB" id="A0A0A2MHV5"/>
<evidence type="ECO:0000256" key="2">
    <source>
        <dbReference type="ARBA" id="ARBA00022475"/>
    </source>
</evidence>
<evidence type="ECO:0000313" key="8">
    <source>
        <dbReference type="Proteomes" id="UP000030111"/>
    </source>
</evidence>
<name>A0A0A2MHV5_9FLAO</name>
<dbReference type="GO" id="GO:0005886">
    <property type="term" value="C:plasma membrane"/>
    <property type="evidence" value="ECO:0007669"/>
    <property type="project" value="UniProtKB-SubCell"/>
</dbReference>
<dbReference type="PANTHER" id="PTHR39087">
    <property type="entry name" value="UPF0104 MEMBRANE PROTEIN MJ1595"/>
    <property type="match status" value="1"/>
</dbReference>
<protein>
    <submittedName>
        <fullName evidence="7">Membrane protein</fullName>
    </submittedName>
</protein>
<keyword evidence="5 6" id="KW-0472">Membrane</keyword>
<feature type="transmembrane region" description="Helical" evidence="6">
    <location>
        <begin position="129"/>
        <end position="147"/>
    </location>
</feature>
<comment type="caution">
    <text evidence="7">The sequence shown here is derived from an EMBL/GenBank/DDBJ whole genome shotgun (WGS) entry which is preliminary data.</text>
</comment>
<evidence type="ECO:0000256" key="5">
    <source>
        <dbReference type="ARBA" id="ARBA00023136"/>
    </source>
</evidence>
<dbReference type="RefSeq" id="WP_026992605.1">
    <property type="nucleotide sequence ID" value="NZ_JRLY01000024.1"/>
</dbReference>
<reference evidence="7 8" key="1">
    <citation type="submission" date="2013-09" db="EMBL/GenBank/DDBJ databases">
        <authorList>
            <person name="Zeng Z."/>
            <person name="Chen C."/>
        </authorList>
    </citation>
    <scope>NUCLEOTIDE SEQUENCE [LARGE SCALE GENOMIC DNA]</scope>
    <source>
        <strain evidence="7 8">WB 4.1-42</strain>
    </source>
</reference>
<evidence type="ECO:0000256" key="1">
    <source>
        <dbReference type="ARBA" id="ARBA00004651"/>
    </source>
</evidence>
<feature type="transmembrane region" description="Helical" evidence="6">
    <location>
        <begin position="291"/>
        <end position="316"/>
    </location>
</feature>
<dbReference type="Pfam" id="PF03706">
    <property type="entry name" value="LPG_synthase_TM"/>
    <property type="match status" value="1"/>
</dbReference>
<dbReference type="eggNOG" id="COG0392">
    <property type="taxonomic scope" value="Bacteria"/>
</dbReference>
<gene>
    <name evidence="7" type="ORF">Q766_19500</name>
</gene>
<sequence>MKKKITRILSILLPLTLGVFLIIYSYRQLTPEQLANLAVSFKNADYLYVYLGLFVGVTGFLARAYRWKYTLAHMGYTAPFPVKFGAVCITYLMNMTIPRSGEVSRALVLKRYAGVPFDKGLGTIISERVVDLFILLFCMGGTVLLQFNDLKEYLSTIPFQKLLVYGTVALLLFISSVIFYIYSKAEWLKKLKLKISGLVEGVLSVFKMPNKWPFLLLSVYIWFTYILVFYITIFCLPETSNLSFSAVATAFVVGSIAITFSNGGLGVFPVAVANIYAMYGISYTAGTAFGWIVWASQVTVIIFLGGLSFLILPLLYRKK</sequence>